<organism evidence="3 4">
    <name type="scientific">Posidoniimonas polymericola</name>
    <dbReference type="NCBI Taxonomy" id="2528002"/>
    <lineage>
        <taxon>Bacteria</taxon>
        <taxon>Pseudomonadati</taxon>
        <taxon>Planctomycetota</taxon>
        <taxon>Planctomycetia</taxon>
        <taxon>Pirellulales</taxon>
        <taxon>Lacipirellulaceae</taxon>
        <taxon>Posidoniimonas</taxon>
    </lineage>
</organism>
<keyword evidence="1" id="KW-0472">Membrane</keyword>
<dbReference type="NCBIfam" id="TIGR02532">
    <property type="entry name" value="IV_pilin_GFxxxE"/>
    <property type="match status" value="1"/>
</dbReference>
<dbReference type="InterPro" id="IPR012902">
    <property type="entry name" value="N_methyl_site"/>
</dbReference>
<evidence type="ECO:0000259" key="2">
    <source>
        <dbReference type="Pfam" id="PF07596"/>
    </source>
</evidence>
<keyword evidence="1" id="KW-1133">Transmembrane helix</keyword>
<feature type="transmembrane region" description="Helical" evidence="1">
    <location>
        <begin position="24"/>
        <end position="48"/>
    </location>
</feature>
<sequence length="367" mass="39800">MHAVHRQGTERSRRRAASTPGRQAFTLVELLVVIAIIGVLIALLLPAVQAAREAARRSQCASQLKQMALGCINHHDVHKHFPTGGWGWGYVGDPDRGFGVNQPGGWIFNVLPYIEEQALHDLSGNGEATDASGRRPDRAQLEGALKVAQATVDIANCPSRRQPLLYPRSGGAISNGLTPTETIKMDYAANAGHCVSEWDVATLYKGPASYDAATVESWTRDARALLKQRVADGGRKYSGVSFGISEVSLRHVTDGSSNTYLVGEKMVPNDRYETGTHAGDNETWCTGFNNDNFRATARNNGTEALLPAPDSDVDIAYSPDRFGSAHSGVWLVAFCDGSVHNMTYDIAWETHRDLGNRADGNVTKKDL</sequence>
<protein>
    <recommendedName>
        <fullName evidence="2">DUF1559 domain-containing protein</fullName>
    </recommendedName>
</protein>
<proteinExistence type="predicted"/>
<accession>A0A5C5YUJ5</accession>
<dbReference type="AlphaFoldDB" id="A0A5C5YUJ5"/>
<dbReference type="InterPro" id="IPR045584">
    <property type="entry name" value="Pilin-like"/>
</dbReference>
<dbReference type="PANTHER" id="PTHR30093">
    <property type="entry name" value="GENERAL SECRETION PATHWAY PROTEIN G"/>
    <property type="match status" value="1"/>
</dbReference>
<evidence type="ECO:0000256" key="1">
    <source>
        <dbReference type="SAM" id="Phobius"/>
    </source>
</evidence>
<gene>
    <name evidence="3" type="ORF">Pla123a_11240</name>
</gene>
<dbReference type="Pfam" id="PF07963">
    <property type="entry name" value="N_methyl"/>
    <property type="match status" value="1"/>
</dbReference>
<reference evidence="3 4" key="1">
    <citation type="submission" date="2019-02" db="EMBL/GenBank/DDBJ databases">
        <title>Deep-cultivation of Planctomycetes and their phenomic and genomic characterization uncovers novel biology.</title>
        <authorList>
            <person name="Wiegand S."/>
            <person name="Jogler M."/>
            <person name="Boedeker C."/>
            <person name="Pinto D."/>
            <person name="Vollmers J."/>
            <person name="Rivas-Marin E."/>
            <person name="Kohn T."/>
            <person name="Peeters S.H."/>
            <person name="Heuer A."/>
            <person name="Rast P."/>
            <person name="Oberbeckmann S."/>
            <person name="Bunk B."/>
            <person name="Jeske O."/>
            <person name="Meyerdierks A."/>
            <person name="Storesund J.E."/>
            <person name="Kallscheuer N."/>
            <person name="Luecker S."/>
            <person name="Lage O.M."/>
            <person name="Pohl T."/>
            <person name="Merkel B.J."/>
            <person name="Hornburger P."/>
            <person name="Mueller R.-W."/>
            <person name="Bruemmer F."/>
            <person name="Labrenz M."/>
            <person name="Spormann A.M."/>
            <person name="Op Den Camp H."/>
            <person name="Overmann J."/>
            <person name="Amann R."/>
            <person name="Jetten M.S.M."/>
            <person name="Mascher T."/>
            <person name="Medema M.H."/>
            <person name="Devos D.P."/>
            <person name="Kaster A.-K."/>
            <person name="Ovreas L."/>
            <person name="Rohde M."/>
            <person name="Galperin M.Y."/>
            <person name="Jogler C."/>
        </authorList>
    </citation>
    <scope>NUCLEOTIDE SEQUENCE [LARGE SCALE GENOMIC DNA]</scope>
    <source>
        <strain evidence="3 4">Pla123a</strain>
    </source>
</reference>
<dbReference type="Gene3D" id="3.30.700.10">
    <property type="entry name" value="Glycoprotein, Type 4 Pilin"/>
    <property type="match status" value="1"/>
</dbReference>
<dbReference type="SUPFAM" id="SSF54523">
    <property type="entry name" value="Pili subunits"/>
    <property type="match status" value="1"/>
</dbReference>
<dbReference type="EMBL" id="SJPO01000002">
    <property type="protein sequence ID" value="TWT78333.1"/>
    <property type="molecule type" value="Genomic_DNA"/>
</dbReference>
<dbReference type="PANTHER" id="PTHR30093:SF2">
    <property type="entry name" value="TYPE II SECRETION SYSTEM PROTEIN H"/>
    <property type="match status" value="1"/>
</dbReference>
<comment type="caution">
    <text evidence="3">The sequence shown here is derived from an EMBL/GenBank/DDBJ whole genome shotgun (WGS) entry which is preliminary data.</text>
</comment>
<dbReference type="InterPro" id="IPR011453">
    <property type="entry name" value="DUF1559"/>
</dbReference>
<dbReference type="RefSeq" id="WP_146584712.1">
    <property type="nucleotide sequence ID" value="NZ_SJPO01000002.1"/>
</dbReference>
<dbReference type="Proteomes" id="UP000318478">
    <property type="component" value="Unassembled WGS sequence"/>
</dbReference>
<dbReference type="OrthoDB" id="262572at2"/>
<evidence type="ECO:0000313" key="3">
    <source>
        <dbReference type="EMBL" id="TWT78333.1"/>
    </source>
</evidence>
<name>A0A5C5YUJ5_9BACT</name>
<keyword evidence="4" id="KW-1185">Reference proteome</keyword>
<keyword evidence="1" id="KW-0812">Transmembrane</keyword>
<feature type="domain" description="DUF1559" evidence="2">
    <location>
        <begin position="49"/>
        <end position="346"/>
    </location>
</feature>
<dbReference type="Pfam" id="PF07596">
    <property type="entry name" value="SBP_bac_10"/>
    <property type="match status" value="1"/>
</dbReference>
<evidence type="ECO:0000313" key="4">
    <source>
        <dbReference type="Proteomes" id="UP000318478"/>
    </source>
</evidence>